<dbReference type="PROSITE" id="PS50929">
    <property type="entry name" value="ABC_TM1F"/>
    <property type="match status" value="1"/>
</dbReference>
<keyword evidence="5 7" id="KW-1133">Transmembrane helix</keyword>
<evidence type="ECO:0000313" key="10">
    <source>
        <dbReference type="EMBL" id="KAJ9164137.1"/>
    </source>
</evidence>
<keyword evidence="4" id="KW-0067">ATP-binding</keyword>
<feature type="domain" description="ABC transporter" evidence="8">
    <location>
        <begin position="502"/>
        <end position="740"/>
    </location>
</feature>
<dbReference type="PANTHER" id="PTHR43394">
    <property type="entry name" value="ATP-DEPENDENT PERMEASE MDL1, MITOCHONDRIAL"/>
    <property type="match status" value="1"/>
</dbReference>
<name>A0ABQ9LD27_HEVBR</name>
<reference evidence="10" key="1">
    <citation type="journal article" date="2023" name="Plant Biotechnol. J.">
        <title>Chromosome-level wild Hevea brasiliensis genome provides new tools for genomic-assisted breeding and valuable loci to elevate rubber yield.</title>
        <authorList>
            <person name="Cheng H."/>
            <person name="Song X."/>
            <person name="Hu Y."/>
            <person name="Wu T."/>
            <person name="Yang Q."/>
            <person name="An Z."/>
            <person name="Feng S."/>
            <person name="Deng Z."/>
            <person name="Wu W."/>
            <person name="Zeng X."/>
            <person name="Tu M."/>
            <person name="Wang X."/>
            <person name="Huang H."/>
        </authorList>
    </citation>
    <scope>NUCLEOTIDE SEQUENCE</scope>
    <source>
        <strain evidence="10">MT/VB/25A 57/8</strain>
    </source>
</reference>
<dbReference type="InterPro" id="IPR003593">
    <property type="entry name" value="AAA+_ATPase"/>
</dbReference>
<feature type="domain" description="ABC transmembrane type-1" evidence="9">
    <location>
        <begin position="143"/>
        <end position="425"/>
    </location>
</feature>
<evidence type="ECO:0000256" key="2">
    <source>
        <dbReference type="ARBA" id="ARBA00022692"/>
    </source>
</evidence>
<keyword evidence="2 7" id="KW-0812">Transmembrane</keyword>
<dbReference type="Pfam" id="PF00664">
    <property type="entry name" value="ABC_membrane"/>
    <property type="match status" value="1"/>
</dbReference>
<keyword evidence="11" id="KW-1185">Reference proteome</keyword>
<dbReference type="PROSITE" id="PS00211">
    <property type="entry name" value="ABC_TRANSPORTER_1"/>
    <property type="match status" value="1"/>
</dbReference>
<evidence type="ECO:0000256" key="1">
    <source>
        <dbReference type="ARBA" id="ARBA00004141"/>
    </source>
</evidence>
<evidence type="ECO:0000313" key="11">
    <source>
        <dbReference type="Proteomes" id="UP001174677"/>
    </source>
</evidence>
<dbReference type="InterPro" id="IPR017871">
    <property type="entry name" value="ABC_transporter-like_CS"/>
</dbReference>
<dbReference type="Gene3D" id="3.40.50.300">
    <property type="entry name" value="P-loop containing nucleotide triphosphate hydrolases"/>
    <property type="match status" value="1"/>
</dbReference>
<evidence type="ECO:0000256" key="6">
    <source>
        <dbReference type="ARBA" id="ARBA00023136"/>
    </source>
</evidence>
<comment type="caution">
    <text evidence="10">The sequence shown here is derived from an EMBL/GenBank/DDBJ whole genome shotgun (WGS) entry which is preliminary data.</text>
</comment>
<evidence type="ECO:0008006" key="12">
    <source>
        <dbReference type="Google" id="ProtNLM"/>
    </source>
</evidence>
<dbReference type="Proteomes" id="UP001174677">
    <property type="component" value="Chromosome 13"/>
</dbReference>
<evidence type="ECO:0000259" key="8">
    <source>
        <dbReference type="PROSITE" id="PS50893"/>
    </source>
</evidence>
<dbReference type="InterPro" id="IPR039421">
    <property type="entry name" value="Type_1_exporter"/>
</dbReference>
<keyword evidence="3" id="KW-0547">Nucleotide-binding</keyword>
<sequence>MKICQATWECETISCWVSLVLRSTARKSMASATGVLLQINPTRFPIPKLHARPINKHKLRQSQLSISSAFCHFPPFSQSYVKRWSTKISTISCAYVSGPPTLSEPDPKVDASESTTEEVQSTKLISWGLLWSLLLKHKLRLGVSVLALVGCTTCTLSMPLFSGRFFEVLIGARPEPLWRLLSKVGLLYSLEPICTVIFVVNMNAVWEKVMSRLRAHIFRRVLIQKVEFFDRYKVGELSALLTFDLGSLKDIVNENISRDRGFRALSEVIGTICILFALAPQLAPILGILMLSVSVLVATYKRSTIPVFKAHGMAQASISDCVTETFSAIRTVRSFSGEKRQMLMFGSQVLAYQGSGIKLGTFKSVNESLTRIAVYISLMALYCLGGSKVKAGELSVGTVASFIGYTFTLTFAVQGLVNTFGDLRGTFAAVERINSVLSEVEIDEALANGLEREIQEKENHDEITKLFFVNGYSGKNRYLNAHYMSALKSASNLSTYAWSGDVCLEDVHFSYPLRPDVEILNGLNLKLKCGTVTALVGPSGAGKSTIVQLLARFYEPTRGKITVAGEDVRTFDKTEWARVVSIVNQEPILFSVSVGENIAYGLPDDNVSKDDIIKAAKAANAHEFIISLPQGYDTLVGERGGLLSGGQRQRVAIARALLKNAPILILDEATSALDAVSERLVQDALNHLMKGRTTLVIAHRLSTVQNAHQIALCSGGRVAELGTHFELLAKKGQYASLVGTQRLAFE</sequence>
<keyword evidence="6 7" id="KW-0472">Membrane</keyword>
<dbReference type="PANTHER" id="PTHR43394:SF7">
    <property type="entry name" value="ABC TRANSPORTER B FAMILY MEMBER 28"/>
    <property type="match status" value="1"/>
</dbReference>
<dbReference type="CDD" id="cd18557">
    <property type="entry name" value="ABC_6TM_TAP_ABCB8_10_like"/>
    <property type="match status" value="1"/>
</dbReference>
<accession>A0ABQ9LD27</accession>
<dbReference type="InterPro" id="IPR027417">
    <property type="entry name" value="P-loop_NTPase"/>
</dbReference>
<dbReference type="SUPFAM" id="SSF52540">
    <property type="entry name" value="P-loop containing nucleoside triphosphate hydrolases"/>
    <property type="match status" value="1"/>
</dbReference>
<gene>
    <name evidence="10" type="ORF">P3X46_023746</name>
</gene>
<feature type="transmembrane region" description="Helical" evidence="7">
    <location>
        <begin position="186"/>
        <end position="206"/>
    </location>
</feature>
<feature type="transmembrane region" description="Helical" evidence="7">
    <location>
        <begin position="141"/>
        <end position="166"/>
    </location>
</feature>
<dbReference type="PROSITE" id="PS50893">
    <property type="entry name" value="ABC_TRANSPORTER_2"/>
    <property type="match status" value="1"/>
</dbReference>
<dbReference type="Gene3D" id="1.20.1560.10">
    <property type="entry name" value="ABC transporter type 1, transmembrane domain"/>
    <property type="match status" value="1"/>
</dbReference>
<dbReference type="Pfam" id="PF00005">
    <property type="entry name" value="ABC_tran"/>
    <property type="match status" value="1"/>
</dbReference>
<dbReference type="InterPro" id="IPR011527">
    <property type="entry name" value="ABC1_TM_dom"/>
</dbReference>
<evidence type="ECO:0000256" key="3">
    <source>
        <dbReference type="ARBA" id="ARBA00022741"/>
    </source>
</evidence>
<evidence type="ECO:0000259" key="9">
    <source>
        <dbReference type="PROSITE" id="PS50929"/>
    </source>
</evidence>
<dbReference type="SUPFAM" id="SSF90123">
    <property type="entry name" value="ABC transporter transmembrane region"/>
    <property type="match status" value="1"/>
</dbReference>
<organism evidence="10 11">
    <name type="scientific">Hevea brasiliensis</name>
    <name type="common">Para rubber tree</name>
    <name type="synonym">Siphonia brasiliensis</name>
    <dbReference type="NCBI Taxonomy" id="3981"/>
    <lineage>
        <taxon>Eukaryota</taxon>
        <taxon>Viridiplantae</taxon>
        <taxon>Streptophyta</taxon>
        <taxon>Embryophyta</taxon>
        <taxon>Tracheophyta</taxon>
        <taxon>Spermatophyta</taxon>
        <taxon>Magnoliopsida</taxon>
        <taxon>eudicotyledons</taxon>
        <taxon>Gunneridae</taxon>
        <taxon>Pentapetalae</taxon>
        <taxon>rosids</taxon>
        <taxon>fabids</taxon>
        <taxon>Malpighiales</taxon>
        <taxon>Euphorbiaceae</taxon>
        <taxon>Crotonoideae</taxon>
        <taxon>Micrandreae</taxon>
        <taxon>Hevea</taxon>
    </lineage>
</organism>
<protein>
    <recommendedName>
        <fullName evidence="12">ABC transporter family protein</fullName>
    </recommendedName>
</protein>
<dbReference type="InterPro" id="IPR003439">
    <property type="entry name" value="ABC_transporter-like_ATP-bd"/>
</dbReference>
<evidence type="ECO:0000256" key="5">
    <source>
        <dbReference type="ARBA" id="ARBA00022989"/>
    </source>
</evidence>
<evidence type="ECO:0000256" key="7">
    <source>
        <dbReference type="SAM" id="Phobius"/>
    </source>
</evidence>
<proteinExistence type="predicted"/>
<dbReference type="InterPro" id="IPR036640">
    <property type="entry name" value="ABC1_TM_sf"/>
</dbReference>
<evidence type="ECO:0000256" key="4">
    <source>
        <dbReference type="ARBA" id="ARBA00022840"/>
    </source>
</evidence>
<comment type="subcellular location">
    <subcellularLocation>
        <location evidence="1">Membrane</location>
        <topology evidence="1">Multi-pass membrane protein</topology>
    </subcellularLocation>
</comment>
<dbReference type="EMBL" id="JARPOI010000013">
    <property type="protein sequence ID" value="KAJ9164137.1"/>
    <property type="molecule type" value="Genomic_DNA"/>
</dbReference>
<dbReference type="SMART" id="SM00382">
    <property type="entry name" value="AAA"/>
    <property type="match status" value="1"/>
</dbReference>
<feature type="transmembrane region" description="Helical" evidence="7">
    <location>
        <begin position="268"/>
        <end position="297"/>
    </location>
</feature>